<sequence>MRFFLILSLIEKAGKVERSFSIHTNIMSTNQSKPSPEVTCSGCSLQFPSKNQLFRHLADSTKTCLSPEEYKTYLTQANTAKKFWEKIGVLYGYLPGTDYRFGCTGSPCGIEGGQHAAWLVTQAIEKVTHGERYQEPSDWSARCADPKINRSYGSTSRGTMAAEQDHNTGAVTEVLCMIAVPLLRQQNKDWVDMVNAELRCIFDKMRSSRTNVQGENETNKWSAGSIQVFGRVHIPNKRFNAEADVVQRRADYCFPADLLLPDGDEVSPTALAPNKSFTVQEHLDTLQSFPPGNKSYRVIDISKNAEPSEDADNEPTFFFKNDAMPAFTRPNENTLRYLSRLKKLMQYSFQTQVEELNSEDKGAVLEKELNDNKRKNQKAPQKKRIRVECKDNGKSCNNTSEEDDKAANDDIGENDDEMAGESTSEATKVKRLLRRKRYHNFSPNVLAHDYLAYRRVDRFYHRGTIRPEMDKDTVSVTTINNRPFFVFSLTGDILLHQQVVRVVGLLIAICRGVIDEDIVDCIFDEEFTHLVPAPPAPSLGLLAGECSYITWEGRIKTILSARPSNRFYKGWNDEEIIENVKVWEQSMLNEVAKGWYWNGLSDDGKLKSETDWVANVLKPWADQTKPLLEEYRRWKSSSTNLPTAPIDTNIPILYEKVLHHLRLADSSGEWPSTSAKRQLVMLSTSKDGSQITPLSVAHSIALSNPNSGQSPYSFAEGEGGASGSFSVGIMPDGGCNQPKGNLLFPELVKAAFELEIALKPDRPPSSTIAINRNAQFRPHTDNGAGAGQSTSLIVGLGNYSGGELMVEGVKKDIRYQPIEFDGWKERHWTLPFNGERFSLVWFTPKGCEGKRGIDLYPRAM</sequence>
<evidence type="ECO:0000313" key="2">
    <source>
        <dbReference type="EMBL" id="KAL3770094.1"/>
    </source>
</evidence>
<dbReference type="InterPro" id="IPR001406">
    <property type="entry name" value="PsdUridine_synth_TruA"/>
</dbReference>
<evidence type="ECO:0008006" key="4">
    <source>
        <dbReference type="Google" id="ProtNLM"/>
    </source>
</evidence>
<reference evidence="2 3" key="1">
    <citation type="submission" date="2024-10" db="EMBL/GenBank/DDBJ databases">
        <title>Updated reference genomes for cyclostephanoid diatoms.</title>
        <authorList>
            <person name="Roberts W.R."/>
            <person name="Alverson A.J."/>
        </authorList>
    </citation>
    <scope>NUCLEOTIDE SEQUENCE [LARGE SCALE GENOMIC DNA]</scope>
    <source>
        <strain evidence="2 3">AJA010-31</strain>
    </source>
</reference>
<dbReference type="EMBL" id="JALLPJ020001318">
    <property type="protein sequence ID" value="KAL3770094.1"/>
    <property type="molecule type" value="Genomic_DNA"/>
</dbReference>
<dbReference type="Gene3D" id="3.30.70.660">
    <property type="entry name" value="Pseudouridine synthase I, catalytic domain, C-terminal subdomain"/>
    <property type="match status" value="1"/>
</dbReference>
<gene>
    <name evidence="2" type="ORF">ACHAWO_006075</name>
</gene>
<protein>
    <recommendedName>
        <fullName evidence="4">C2H2-type domain-containing protein</fullName>
    </recommendedName>
</protein>
<evidence type="ECO:0000313" key="3">
    <source>
        <dbReference type="Proteomes" id="UP001530400"/>
    </source>
</evidence>
<comment type="caution">
    <text evidence="2">The sequence shown here is derived from an EMBL/GenBank/DDBJ whole genome shotgun (WGS) entry which is preliminary data.</text>
</comment>
<name>A0ABD3N1W9_9STRA</name>
<dbReference type="PANTHER" id="PTHR11142">
    <property type="entry name" value="PSEUDOURIDYLATE SYNTHASE"/>
    <property type="match status" value="1"/>
</dbReference>
<feature type="region of interest" description="Disordered" evidence="1">
    <location>
        <begin position="368"/>
        <end position="426"/>
    </location>
</feature>
<evidence type="ECO:0000256" key="1">
    <source>
        <dbReference type="SAM" id="MobiDB-lite"/>
    </source>
</evidence>
<feature type="compositionally biased region" description="Basic residues" evidence="1">
    <location>
        <begin position="375"/>
        <end position="385"/>
    </location>
</feature>
<accession>A0ABD3N1W9</accession>
<dbReference type="Proteomes" id="UP001530400">
    <property type="component" value="Unassembled WGS sequence"/>
</dbReference>
<proteinExistence type="predicted"/>
<feature type="compositionally biased region" description="Acidic residues" evidence="1">
    <location>
        <begin position="400"/>
        <end position="419"/>
    </location>
</feature>
<dbReference type="SUPFAM" id="SSF55120">
    <property type="entry name" value="Pseudouridine synthase"/>
    <property type="match status" value="1"/>
</dbReference>
<dbReference type="AlphaFoldDB" id="A0ABD3N1W9"/>
<dbReference type="InterPro" id="IPR020103">
    <property type="entry name" value="PsdUridine_synth_cat_dom_sf"/>
</dbReference>
<dbReference type="PANTHER" id="PTHR11142:SF4">
    <property type="entry name" value="PSEUDOURIDYLATE SYNTHASE 1 HOMOLOG"/>
    <property type="match status" value="1"/>
</dbReference>
<organism evidence="2 3">
    <name type="scientific">Cyclotella atomus</name>
    <dbReference type="NCBI Taxonomy" id="382360"/>
    <lineage>
        <taxon>Eukaryota</taxon>
        <taxon>Sar</taxon>
        <taxon>Stramenopiles</taxon>
        <taxon>Ochrophyta</taxon>
        <taxon>Bacillariophyta</taxon>
        <taxon>Coscinodiscophyceae</taxon>
        <taxon>Thalassiosirophycidae</taxon>
        <taxon>Stephanodiscales</taxon>
        <taxon>Stephanodiscaceae</taxon>
        <taxon>Cyclotella</taxon>
    </lineage>
</organism>
<keyword evidence="3" id="KW-1185">Reference proteome</keyword>
<dbReference type="InterPro" id="IPR020095">
    <property type="entry name" value="PsdUridine_synth_TruA_C"/>
</dbReference>